<dbReference type="STRING" id="1675527.AIOL_001904"/>
<name>A0A0J9E257_9RHOB</name>
<evidence type="ECO:0000313" key="2">
    <source>
        <dbReference type="Proteomes" id="UP000037178"/>
    </source>
</evidence>
<comment type="caution">
    <text evidence="1">The sequence shown here is derived from an EMBL/GenBank/DDBJ whole genome shotgun (WGS) entry which is preliminary data.</text>
</comment>
<sequence length="233" mass="25585">MGKPAFVLDAARMFRAMKIASADPSRHFLQGVRIEPIDGGGVWMIATNGAIMLIQRDSEGHADHAATLAVTAPKVEPIFHDDGTFEGDYHWCGAEIAVAALEPGETVAASASWQIGSPSPHVLVERLEDKFPDWRKAIGKPAKRDTMGRKFDPRQDANGGFITRYLDPLIDNRHSFRLHGNLDDMNQMFLTYADDTDSLGVLMKCEIRGEKCQPDAMLTAIGRSDLVAAKTVH</sequence>
<organism evidence="1 2">
    <name type="scientific">Candidatus Rhodobacter oscarellae</name>
    <dbReference type="NCBI Taxonomy" id="1675527"/>
    <lineage>
        <taxon>Bacteria</taxon>
        <taxon>Pseudomonadati</taxon>
        <taxon>Pseudomonadota</taxon>
        <taxon>Alphaproteobacteria</taxon>
        <taxon>Rhodobacterales</taxon>
        <taxon>Rhodobacter group</taxon>
        <taxon>Rhodobacter</taxon>
    </lineage>
</organism>
<proteinExistence type="predicted"/>
<dbReference type="RefSeq" id="WP_049642748.1">
    <property type="nucleotide sequence ID" value="NZ_LFTY01000002.1"/>
</dbReference>
<accession>A0A0J9E257</accession>
<keyword evidence="2" id="KW-1185">Reference proteome</keyword>
<dbReference type="PATRIC" id="fig|1675527.3.peg.2000"/>
<protein>
    <submittedName>
        <fullName evidence="1">Uncharacterized protein</fullName>
    </submittedName>
</protein>
<dbReference type="Proteomes" id="UP000037178">
    <property type="component" value="Unassembled WGS sequence"/>
</dbReference>
<dbReference type="EMBL" id="LFTY01000002">
    <property type="protein sequence ID" value="KMW56946.1"/>
    <property type="molecule type" value="Genomic_DNA"/>
</dbReference>
<evidence type="ECO:0000313" key="1">
    <source>
        <dbReference type="EMBL" id="KMW56946.1"/>
    </source>
</evidence>
<dbReference type="AlphaFoldDB" id="A0A0J9E257"/>
<gene>
    <name evidence="1" type="ORF">AIOL_001904</name>
</gene>
<reference evidence="1 2" key="1">
    <citation type="submission" date="2015-06" db="EMBL/GenBank/DDBJ databases">
        <title>Draft genome sequence of an Alphaproteobacteria species associated to the Mediterranean sponge Oscarella lobularis.</title>
        <authorList>
            <person name="Jourda C."/>
            <person name="Santini S."/>
            <person name="Claverie J.-M."/>
        </authorList>
    </citation>
    <scope>NUCLEOTIDE SEQUENCE [LARGE SCALE GENOMIC DNA]</scope>
    <source>
        <strain evidence="1">IGS</strain>
    </source>
</reference>